<dbReference type="OrthoDB" id="7391097at2"/>
<dbReference type="AlphaFoldDB" id="A8GZY6"/>
<keyword evidence="3" id="KW-1185">Reference proteome</keyword>
<organism evidence="2 3">
    <name type="scientific">Shewanella pealeana (strain ATCC 700345 / ANG-SQ1)</name>
    <dbReference type="NCBI Taxonomy" id="398579"/>
    <lineage>
        <taxon>Bacteria</taxon>
        <taxon>Pseudomonadati</taxon>
        <taxon>Pseudomonadota</taxon>
        <taxon>Gammaproteobacteria</taxon>
        <taxon>Alteromonadales</taxon>
        <taxon>Shewanellaceae</taxon>
        <taxon>Shewanella</taxon>
    </lineage>
</organism>
<dbReference type="EMBL" id="CP000851">
    <property type="protein sequence ID" value="ABV85873.1"/>
    <property type="molecule type" value="Genomic_DNA"/>
</dbReference>
<keyword evidence="1" id="KW-0732">Signal</keyword>
<dbReference type="Pfam" id="PF22785">
    <property type="entry name" value="Tc-R-P"/>
    <property type="match status" value="1"/>
</dbReference>
<proteinExistence type="predicted"/>
<evidence type="ECO:0000256" key="1">
    <source>
        <dbReference type="SAM" id="SignalP"/>
    </source>
</evidence>
<dbReference type="CDD" id="cd14503">
    <property type="entry name" value="PTP-bact"/>
    <property type="match status" value="1"/>
</dbReference>
<feature type="chain" id="PRO_5002720577" description="Phosphatase" evidence="1">
    <location>
        <begin position="18"/>
        <end position="178"/>
    </location>
</feature>
<dbReference type="KEGG" id="spl:Spea_0545"/>
<dbReference type="STRING" id="398579.Spea_0545"/>
<dbReference type="Proteomes" id="UP000002608">
    <property type="component" value="Chromosome"/>
</dbReference>
<protein>
    <recommendedName>
        <fullName evidence="4">Phosphatase</fullName>
    </recommendedName>
</protein>
<evidence type="ECO:0008006" key="4">
    <source>
        <dbReference type="Google" id="ProtNLM"/>
    </source>
</evidence>
<gene>
    <name evidence="2" type="ordered locus">Spea_0545</name>
</gene>
<dbReference type="SUPFAM" id="SSF52799">
    <property type="entry name" value="(Phosphotyrosine protein) phosphatases II"/>
    <property type="match status" value="1"/>
</dbReference>
<evidence type="ECO:0000313" key="2">
    <source>
        <dbReference type="EMBL" id="ABV85873.1"/>
    </source>
</evidence>
<feature type="signal peptide" evidence="1">
    <location>
        <begin position="1"/>
        <end position="17"/>
    </location>
</feature>
<evidence type="ECO:0000313" key="3">
    <source>
        <dbReference type="Proteomes" id="UP000002608"/>
    </source>
</evidence>
<sequence length="178" mass="20048">MRFILLLTSLLSPMAFAAITPDALQQVKAVQFSSNKVITAGLPTQPQFKVLKDSGVELVINLIPKDNPTGYANEAELVKQAGMDYEQIDVDWKQPTVANVQQFFAIMDANQDKDILVHCAANFRASAFYYLYQLKRGQSDSLAYQQQVMAPWGELSKSLKEYPQWQVLIDQVKSDIDQ</sequence>
<name>A8GZY6_SHEPA</name>
<dbReference type="RefSeq" id="WP_012153811.1">
    <property type="nucleotide sequence ID" value="NC_009901.1"/>
</dbReference>
<dbReference type="Gene3D" id="3.90.190.10">
    <property type="entry name" value="Protein tyrosine phosphatase superfamily"/>
    <property type="match status" value="1"/>
</dbReference>
<accession>A8GZY6</accession>
<reference evidence="2 3" key="1">
    <citation type="submission" date="2007-10" db="EMBL/GenBank/DDBJ databases">
        <title>Complete sequence of Shewanella pealeana ATCC 700345.</title>
        <authorList>
            <consortium name="US DOE Joint Genome Institute"/>
            <person name="Copeland A."/>
            <person name="Lucas S."/>
            <person name="Lapidus A."/>
            <person name="Barry K."/>
            <person name="Glavina del Rio T."/>
            <person name="Dalin E."/>
            <person name="Tice H."/>
            <person name="Pitluck S."/>
            <person name="Chertkov O."/>
            <person name="Brettin T."/>
            <person name="Bruce D."/>
            <person name="Detter J.C."/>
            <person name="Han C."/>
            <person name="Schmutz J."/>
            <person name="Larimer F."/>
            <person name="Land M."/>
            <person name="Hauser L."/>
            <person name="Kyrpides N."/>
            <person name="Kim E."/>
            <person name="Zhao J.-S.Z."/>
            <person name="Manno D."/>
            <person name="Hawari J."/>
            <person name="Richardson P."/>
        </authorList>
    </citation>
    <scope>NUCLEOTIDE SEQUENCE [LARGE SCALE GENOMIC DNA]</scope>
    <source>
        <strain evidence="3">ATCC 700345 / ANG-SQ1</strain>
    </source>
</reference>
<dbReference type="HOGENOM" id="CLU_105726_0_0_6"/>
<dbReference type="InterPro" id="IPR029021">
    <property type="entry name" value="Prot-tyrosine_phosphatase-like"/>
</dbReference>
<dbReference type="eggNOG" id="COG3453">
    <property type="taxonomic scope" value="Bacteria"/>
</dbReference>